<dbReference type="GO" id="GO:0016747">
    <property type="term" value="F:acyltransferase activity, transferring groups other than amino-acyl groups"/>
    <property type="evidence" value="ECO:0007669"/>
    <property type="project" value="InterPro"/>
</dbReference>
<dbReference type="CDD" id="cd04301">
    <property type="entry name" value="NAT_SF"/>
    <property type="match status" value="1"/>
</dbReference>
<evidence type="ECO:0000313" key="4">
    <source>
        <dbReference type="EMBL" id="HIX37166.1"/>
    </source>
</evidence>
<dbReference type="AlphaFoldDB" id="A0A9D1VLE3"/>
<sequence>MIRKMEKEDLDRVSQIWLDTNIKAHDFIPSQYWKNNYEPVREMLPQAEVYVWEENGQIQGFVGLYEDYIAGIFVLEQAQSRGIGGQLLDHIKAEKPHLSLKVYQKNTRAVKFYKRKGFQIEMESADQETGEKEYTMEWHS</sequence>
<dbReference type="PANTHER" id="PTHR43800:SF1">
    <property type="entry name" value="PEPTIDYL-LYSINE N-ACETYLTRANSFERASE YJAB"/>
    <property type="match status" value="1"/>
</dbReference>
<keyword evidence="1 4" id="KW-0808">Transferase</keyword>
<accession>A0A9D1VLE3</accession>
<dbReference type="EC" id="2.3.1.-" evidence="4"/>
<evidence type="ECO:0000256" key="1">
    <source>
        <dbReference type="ARBA" id="ARBA00022679"/>
    </source>
</evidence>
<dbReference type="Proteomes" id="UP000824230">
    <property type="component" value="Unassembled WGS sequence"/>
</dbReference>
<reference evidence="4" key="1">
    <citation type="journal article" date="2021" name="PeerJ">
        <title>Extensive microbial diversity within the chicken gut microbiome revealed by metagenomics and culture.</title>
        <authorList>
            <person name="Gilroy R."/>
            <person name="Ravi A."/>
            <person name="Getino M."/>
            <person name="Pursley I."/>
            <person name="Horton D.L."/>
            <person name="Alikhan N.F."/>
            <person name="Baker D."/>
            <person name="Gharbi K."/>
            <person name="Hall N."/>
            <person name="Watson M."/>
            <person name="Adriaenssens E.M."/>
            <person name="Foster-Nyarko E."/>
            <person name="Jarju S."/>
            <person name="Secka A."/>
            <person name="Antonio M."/>
            <person name="Oren A."/>
            <person name="Chaudhuri R.R."/>
            <person name="La Ragione R."/>
            <person name="Hildebrand F."/>
            <person name="Pallen M.J."/>
        </authorList>
    </citation>
    <scope>NUCLEOTIDE SEQUENCE</scope>
    <source>
        <strain evidence="4">ChiHjej12B11-1927</strain>
    </source>
</reference>
<reference evidence="4" key="2">
    <citation type="submission" date="2021-04" db="EMBL/GenBank/DDBJ databases">
        <authorList>
            <person name="Gilroy R."/>
        </authorList>
    </citation>
    <scope>NUCLEOTIDE SEQUENCE</scope>
    <source>
        <strain evidence="4">ChiHjej12B11-1927</strain>
    </source>
</reference>
<dbReference type="NCBIfam" id="NF007853">
    <property type="entry name" value="PRK10562.1"/>
    <property type="match status" value="1"/>
</dbReference>
<dbReference type="Gene3D" id="3.40.630.30">
    <property type="match status" value="1"/>
</dbReference>
<evidence type="ECO:0000313" key="5">
    <source>
        <dbReference type="Proteomes" id="UP000824230"/>
    </source>
</evidence>
<evidence type="ECO:0000259" key="3">
    <source>
        <dbReference type="PROSITE" id="PS51186"/>
    </source>
</evidence>
<dbReference type="SUPFAM" id="SSF55729">
    <property type="entry name" value="Acyl-CoA N-acyltransferases (Nat)"/>
    <property type="match status" value="1"/>
</dbReference>
<dbReference type="PANTHER" id="PTHR43800">
    <property type="entry name" value="PEPTIDYL-LYSINE N-ACETYLTRANSFERASE YJAB"/>
    <property type="match status" value="1"/>
</dbReference>
<dbReference type="EMBL" id="DXFG01000090">
    <property type="protein sequence ID" value="HIX37166.1"/>
    <property type="molecule type" value="Genomic_DNA"/>
</dbReference>
<dbReference type="Pfam" id="PF13508">
    <property type="entry name" value="Acetyltransf_7"/>
    <property type="match status" value="1"/>
</dbReference>
<dbReference type="InterPro" id="IPR000182">
    <property type="entry name" value="GNAT_dom"/>
</dbReference>
<comment type="caution">
    <text evidence="4">The sequence shown here is derived from an EMBL/GenBank/DDBJ whole genome shotgun (WGS) entry which is preliminary data.</text>
</comment>
<dbReference type="InterPro" id="IPR016181">
    <property type="entry name" value="Acyl_CoA_acyltransferase"/>
</dbReference>
<feature type="domain" description="N-acetyltransferase" evidence="3">
    <location>
        <begin position="1"/>
        <end position="137"/>
    </location>
</feature>
<name>A0A9D1VLE3_9FIRM</name>
<organism evidence="4 5">
    <name type="scientific">Candidatus Blautia pullistercoris</name>
    <dbReference type="NCBI Taxonomy" id="2838499"/>
    <lineage>
        <taxon>Bacteria</taxon>
        <taxon>Bacillati</taxon>
        <taxon>Bacillota</taxon>
        <taxon>Clostridia</taxon>
        <taxon>Lachnospirales</taxon>
        <taxon>Lachnospiraceae</taxon>
        <taxon>Blautia</taxon>
    </lineage>
</organism>
<evidence type="ECO:0000256" key="2">
    <source>
        <dbReference type="ARBA" id="ARBA00023315"/>
    </source>
</evidence>
<dbReference type="PROSITE" id="PS51186">
    <property type="entry name" value="GNAT"/>
    <property type="match status" value="1"/>
</dbReference>
<protein>
    <submittedName>
        <fullName evidence="4">N-acetyltransferase</fullName>
        <ecNumber evidence="4">2.3.1.-</ecNumber>
    </submittedName>
</protein>
<keyword evidence="2 4" id="KW-0012">Acyltransferase</keyword>
<gene>
    <name evidence="4" type="ORF">H9738_04755</name>
</gene>
<proteinExistence type="predicted"/>